<proteinExistence type="predicted"/>
<dbReference type="Gene3D" id="2.60.40.1170">
    <property type="entry name" value="Mu homology domain, subdomain B"/>
    <property type="match status" value="2"/>
</dbReference>
<feature type="domain" description="DUF11" evidence="3">
    <location>
        <begin position="3435"/>
        <end position="3552"/>
    </location>
</feature>
<comment type="caution">
    <text evidence="5">The sequence shown here is derived from an EMBL/GenBank/DDBJ whole genome shotgun (WGS) entry which is preliminary data.</text>
</comment>
<feature type="domain" description="DUF11" evidence="3">
    <location>
        <begin position="1239"/>
        <end position="1357"/>
    </location>
</feature>
<dbReference type="InterPro" id="IPR051172">
    <property type="entry name" value="Chlamydia_OmcB"/>
</dbReference>
<dbReference type="Gene3D" id="2.60.40.10">
    <property type="entry name" value="Immunoglobulins"/>
    <property type="match status" value="1"/>
</dbReference>
<keyword evidence="6" id="KW-1185">Reference proteome</keyword>
<dbReference type="InterPro" id="IPR001434">
    <property type="entry name" value="OmcB-like_DUF11"/>
</dbReference>
<feature type="compositionally biased region" description="Polar residues" evidence="2">
    <location>
        <begin position="2773"/>
        <end position="2786"/>
    </location>
</feature>
<feature type="domain" description="CBM-cenC" evidence="4">
    <location>
        <begin position="121"/>
        <end position="232"/>
    </location>
</feature>
<feature type="domain" description="DUF11" evidence="3">
    <location>
        <begin position="718"/>
        <end position="834"/>
    </location>
</feature>
<feature type="domain" description="DUF11" evidence="3">
    <location>
        <begin position="1117"/>
        <end position="1225"/>
    </location>
</feature>
<evidence type="ECO:0000256" key="1">
    <source>
        <dbReference type="ARBA" id="ARBA00022801"/>
    </source>
</evidence>
<dbReference type="PANTHER" id="PTHR34819">
    <property type="entry name" value="LARGE CYSTEINE-RICH PERIPLASMIC PROTEIN OMCB"/>
    <property type="match status" value="1"/>
</dbReference>
<dbReference type="Pfam" id="PF01345">
    <property type="entry name" value="DUF11"/>
    <property type="match status" value="18"/>
</dbReference>
<dbReference type="InterPro" id="IPR013783">
    <property type="entry name" value="Ig-like_fold"/>
</dbReference>
<dbReference type="Proteomes" id="UP000249547">
    <property type="component" value="Unassembled WGS sequence"/>
</dbReference>
<dbReference type="InterPro" id="IPR003305">
    <property type="entry name" value="CenC_carb-bd"/>
</dbReference>
<feature type="domain" description="DUF11" evidence="3">
    <location>
        <begin position="3177"/>
        <end position="3299"/>
    </location>
</feature>
<dbReference type="GO" id="GO:0016798">
    <property type="term" value="F:hydrolase activity, acting on glycosyl bonds"/>
    <property type="evidence" value="ECO:0007669"/>
    <property type="project" value="InterPro"/>
</dbReference>
<dbReference type="InterPro" id="IPR047589">
    <property type="entry name" value="DUF11_rpt"/>
</dbReference>
<dbReference type="OrthoDB" id="9816593at2"/>
<feature type="domain" description="DUF11" evidence="3">
    <location>
        <begin position="2540"/>
        <end position="2640"/>
    </location>
</feature>
<dbReference type="Pfam" id="PF13585">
    <property type="entry name" value="CHU_C"/>
    <property type="match status" value="1"/>
</dbReference>
<dbReference type="Gene3D" id="2.60.120.260">
    <property type="entry name" value="Galactose-binding domain-like"/>
    <property type="match status" value="1"/>
</dbReference>
<feature type="domain" description="DUF11" evidence="3">
    <location>
        <begin position="2014"/>
        <end position="2138"/>
    </location>
</feature>
<organism evidence="5 6">
    <name type="scientific">Chitinophaga skermanii</name>
    <dbReference type="NCBI Taxonomy" id="331697"/>
    <lineage>
        <taxon>Bacteria</taxon>
        <taxon>Pseudomonadati</taxon>
        <taxon>Bacteroidota</taxon>
        <taxon>Chitinophagia</taxon>
        <taxon>Chitinophagales</taxon>
        <taxon>Chitinophagaceae</taxon>
        <taxon>Chitinophaga</taxon>
    </lineage>
</organism>
<dbReference type="Pfam" id="PF02018">
    <property type="entry name" value="CBM_4_9"/>
    <property type="match status" value="1"/>
</dbReference>
<dbReference type="EMBL" id="QLLL01000004">
    <property type="protein sequence ID" value="RAJ05381.1"/>
    <property type="molecule type" value="Genomic_DNA"/>
</dbReference>
<evidence type="ECO:0000259" key="3">
    <source>
        <dbReference type="Pfam" id="PF01345"/>
    </source>
</evidence>
<dbReference type="SUPFAM" id="SSF49785">
    <property type="entry name" value="Galactose-binding domain-like"/>
    <property type="match status" value="1"/>
</dbReference>
<reference evidence="5 6" key="1">
    <citation type="submission" date="2018-06" db="EMBL/GenBank/DDBJ databases">
        <title>Genomic Encyclopedia of Archaeal and Bacterial Type Strains, Phase II (KMG-II): from individual species to whole genera.</title>
        <authorList>
            <person name="Goeker M."/>
        </authorList>
    </citation>
    <scope>NUCLEOTIDE SEQUENCE [LARGE SCALE GENOMIC DNA]</scope>
    <source>
        <strain evidence="5 6">DSM 23857</strain>
    </source>
</reference>
<feature type="region of interest" description="Disordered" evidence="2">
    <location>
        <begin position="2770"/>
        <end position="2789"/>
    </location>
</feature>
<evidence type="ECO:0000313" key="6">
    <source>
        <dbReference type="Proteomes" id="UP000249547"/>
    </source>
</evidence>
<dbReference type="InterPro" id="IPR008979">
    <property type="entry name" value="Galactose-bd-like_sf"/>
</dbReference>
<evidence type="ECO:0000313" key="5">
    <source>
        <dbReference type="EMBL" id="RAJ05381.1"/>
    </source>
</evidence>
<feature type="domain" description="DUF11" evidence="3">
    <location>
        <begin position="3050"/>
        <end position="3158"/>
    </location>
</feature>
<protein>
    <submittedName>
        <fullName evidence="5">Putative repeat protein (TIGR01451 family)/gliding motility-associated-like protein</fullName>
    </submittedName>
</protein>
<feature type="domain" description="DUF11" evidence="3">
    <location>
        <begin position="1887"/>
        <end position="2003"/>
    </location>
</feature>
<dbReference type="NCBIfam" id="TIGR04131">
    <property type="entry name" value="Bac_Flav_CTERM"/>
    <property type="match status" value="1"/>
</dbReference>
<accession>A0A327QM94</accession>
<feature type="domain" description="DUF11" evidence="3">
    <location>
        <begin position="2407"/>
        <end position="2513"/>
    </location>
</feature>
<keyword evidence="1" id="KW-0378">Hydrolase</keyword>
<evidence type="ECO:0000259" key="4">
    <source>
        <dbReference type="Pfam" id="PF02018"/>
    </source>
</evidence>
<evidence type="ECO:0000256" key="2">
    <source>
        <dbReference type="SAM" id="MobiDB-lite"/>
    </source>
</evidence>
<feature type="domain" description="DUF11" evidence="3">
    <location>
        <begin position="1497"/>
        <end position="1606"/>
    </location>
</feature>
<feature type="domain" description="DUF11" evidence="3">
    <location>
        <begin position="3308"/>
        <end position="3414"/>
    </location>
</feature>
<feature type="domain" description="DUF11" evidence="3">
    <location>
        <begin position="991"/>
        <end position="1086"/>
    </location>
</feature>
<sequence length="3643" mass="371802">MIVKRLRHVITSHLLRNATPTAKVLLPLMVVGLLLMAWPSSLFAQQCTGSLGDPVFKETFGNAGTTVKPTLGGPLPNGVTNYTYFSPQTQPNMSEGPYPGQYTISNSTYGYRNHYFVDRPDHTSGDGTGYCMVVDAQATPGQFYERTITGLCAGTTFEFSAWIMNINPNTSSSKPSLRFDIYDANNPNGTPIATVSTGEVAYQSPGTWVRLAGMFQMPSTTSTVILRIFSNTPSSQGNDLALDDIAFAACGPPFVFTQQAGIVCAGGTALMNVSLPAGSYSQYFFQLQKRAIGTEAWSDEGGVINNGTNNAYTFTINNAQGGFEYRVVAAGGRSEMGNVNCRVVSDPLELKIIDFSMSITGTPAICSGTSTTLNAVVTPTPGTGTPTTGFTYTWETSTTGTGGWTVVSGQTGATLNTGVLTANRYYRVSAVVNGCSGSGASAAYLVTVNPAVSVTMPTETTICEGTPIVQIPYTATSGTPDRYTIRGQGVPGFTDIVNATLTGSPIRATVPNGLPAGIYNFTIQFSNSATGCNSPAIPLILHVDGAPTVAAAGPDQTLCATTTATMAANVATVGAGVWLQISGPNTAIITTPNSPTTTMTGLVPGSYVFQWRIANGVCISTFDNVTINITPATTIANAGADITQYNSGVFNLMANTPVNGTGAWSVISGSATLGSTTNPRTTATIGVNTSATLVWTITNGICPPSSDTVVITYTSRADIQVTKVVRENGPYLAGQDIQYDMVILNAGPSNATNVQITDAIPANVIVSNVSVGAVGAATIVQNNSTNTNVSVIANIPTGASRIVVVVEGKINPAFEGDLTNTITAVSTDVPDPDGATATVTIPVVRRPFMTLEKNAPASVAAGESMQFTIAVENDGLGDAIGTVITDAVSNKLTNVTWSATATGRQSIVSGATGSGNTISIMANMPAGDTGKVYITINGTVRADATGTIENVAVANPAEVTVGETTSNTTHTVITSSLGLVIDKSHVGNIIGTAGLPVTYVLKVFNNGPSNAVNTRILDTIPANFTNVTWSTQVVGAAAVTAGATGSGNIVDVRANIPAGNSNIVAVTITATVNPSFAGNITNTAYAIPAEVGAETVSDIDMLTVRKQMAFTAQKSGPATAIAGEQISYTIDVTNGGPSNSTATVIRDNIPAAIYNVTWTASVLSGTATITAGATGSTNNVAVTANMNANAVIRIIVSGTILPQTTATIKNTASVTPSEANVSSVNSNEVVTTLESAAVLSITKSGPATASAGNTITYILRATNNGPSFARDFVINDVVPSSITDVSWVVNSAGNASVNSLKGIGNNIQVTTSLAPGANNYVEIVVTGTINPSFQGTITNTATVVPTEPNSTGDTASQVTVVSRTPELRISKATTRLVAAGDSIHYRINVINISTSDALNAFISDTVPGSIAGVRWSAVAEGNASIIGATSGSGNIIGVNGNIPSGQNNRIVLIISGITSPAFDGRIVNTGYALTAETGVQILDTAISLVRKIPTINITKSGPAIANAGEKIVYTVVVDNTSLSDADNLVIQDDVPAMVQNVTWTTSTKGDVVISTGATGSGNNVGLSAHIGGGGNSQIVITITGTIDPTFTGNIVNTAAALPSEPGATPANAEPVITVVNKAVNLRIRKAGPSSVNAGVEVPYAIVVTNTGPSAAVNTVITDVIPAQLQDIYWRAHGTNGANITSDSTGDSHTISITANIPVGGYINIEAGGIVPASVTSDTLYNVATADPAEAGSATVASDTIVTIVAQRPDISIIKVGPSDASAGETILYGIRVVNFGPSDAKGVVITDTIPANISNVAWATVTAGNASIITGAKGTGNILRIVADIPAGETNIVIVAIEGKIDPTFAGTIVNDAYANPNVPGFNTLHSQVSTVVARKANVSISKVGPANIAAGEQIQYTIEATNSGPSYANNITITDAIPAAVINASWVATVQGGAVISSAASGTGNVSLNGNIPTTGKISIVVTGTVDPNTTVTSITNTAILRNDPAWTNTPGDTSSVTTNIAYVANLRINKAGPANHAAGEAIEYVITVENDGPTNVKGAVISDILPAAILNGSWMAVGNGNIANISPASGSGNVNLTADIPADGSTLTIVVSGIMSPAVVNGSSIINTATVNLPTGTIITDPNPADNTSTITTIVDNNPVVRISKTGPASVIVNDTIVYRIVVTNGGSGNITNAVITDNVPNTIQVVSWNALATGVASITGAASGNTNTVSTTADIPVGPLNTVVVTIRGIVTNTAGNIITNTATVVAGGTTVSSTTSAQNTATDVRIVKSGPQTAIAGEAISYRLQIFNNGPRNVNDLQITDIIPAVITNVSWQAIATGNASIMDSVHIDSTGNTINIPGKIAAGAANYITIYISGTVSGTTTATTVTNTANVTVNDVSDYNLSNNTSSVTTTITRQFGLAIDKTGPLTAQSGTNVSYQIKVTNDGPSDAIGVNINDLVPTDIINTQWQVAVQGGAQVTGPFNGTGNTVNTTGNIPAGAGNVIVVTVTGTVNNDFDGTITNIATAGNAVIPTIADTARTVVTRKTGLVAAKSGPNEITAGDRITYVITVSNGGPAFARNVNITDTIDSRITNVAWVATGTNGAVINSGAVGTGHQVLVNADIPPTDTAVVRIVVTGVVPSDASGVITNTATITPPGIVNPPIITPPIITPIDRLPELSISKTGPTAVAAGGTIHYVLLVTNDGLSDAVGATISDLVPSTISQVSWTATANQNATITAGAAGNGNNISVIATIPPKGTVQIAIDGKVDSTYVGTLLNSAYVRPAEPGSNSDSSQVVTSVSRRPGVRITKSGPARLSSGAAITYVINATNIGPSAALNASIHDAVPTAIKNVTWTATTQGMASIIGAASGTGNVVSLNGNIAPGTGNSIRVTVNGTVDAAFRDTLYNRAIITPADTGVVADTSGTVVTVIVPQPNIIISKDGPNTAIAGQGIQYTITVGNVGLSNAVGTIITDSIPADITNITWTAQTNGVATITGATSGTGNNISTTANIPAGNNNKIVIQVNGTVSPTFVGTIVNKASAKPAEIGVAEKFAQVTTNVAAKANLQIAKTGPTTMIRGTQVTYIVAVRNVGPSDAVGAVVTDTVPNVLTNVTWSTLLFRSASVTTGATGSGNLINLTANLPASDSSAVLLVIAGTVRQDAPDGSVINVGYVTNNGELKASREVVSLIRGATDLAITKTAPVEAFITNTISYQVTVTNNGPSDANGAMMKDVLPNGLTQATVQVTNTTGGAANITTSIQNNSITATLGTFPANASVVFTITAVANTQGNLVNVATINTPTGMNDTDSSNNIASATTLILPKSALSIDKSIEPAGGPYNIGSTLTYKIHITNNGVRAINPVVVVDKLPAANLVSDPTYNTPPRGTASYNAGARTLTWNVGLLNAGESLDWQYNMVLLAEGEVKNTALVTGPPGVSTPDTSIVTINTVRYANLKVVKVLNTPTPLKVNQIMQFTITATNQGPDTATNIIVSDIFANNIGNPSNITVSVGQTSFDATTRRFTWSIPRLNNGVSATLVYSAKLNSGGNVSNTATIAGKEIDVDLTDNTSTITADISDDFFIPNIITPNGDGKNDKFVIPGLDRYPGSALTIYNRWGNQVYQNKNYDNSWDGNGLNESTYYYVLQLRSSTGEVKIVKGWIELVR</sequence>
<name>A0A327QM94_9BACT</name>
<feature type="domain" description="DUF11" evidence="3">
    <location>
        <begin position="1753"/>
        <end position="1839"/>
    </location>
</feature>
<dbReference type="PANTHER" id="PTHR34819:SF3">
    <property type="entry name" value="CELL SURFACE PROTEIN"/>
    <property type="match status" value="1"/>
</dbReference>
<feature type="domain" description="DUF11" evidence="3">
    <location>
        <begin position="1629"/>
        <end position="1707"/>
    </location>
</feature>
<gene>
    <name evidence="5" type="ORF">LX64_02539</name>
</gene>
<feature type="domain" description="DUF11" evidence="3">
    <location>
        <begin position="2148"/>
        <end position="2269"/>
    </location>
</feature>
<feature type="domain" description="DUF11" evidence="3">
    <location>
        <begin position="2271"/>
        <end position="2398"/>
    </location>
</feature>
<dbReference type="NCBIfam" id="TIGR01451">
    <property type="entry name" value="B_ant_repeat"/>
    <property type="match status" value="22"/>
</dbReference>
<feature type="domain" description="DUF11" evidence="3">
    <location>
        <begin position="2664"/>
        <end position="2777"/>
    </location>
</feature>
<dbReference type="RefSeq" id="WP_111597975.1">
    <property type="nucleotide sequence ID" value="NZ_QLLL01000004.1"/>
</dbReference>
<dbReference type="InterPro" id="IPR026341">
    <property type="entry name" value="T9SS_type_B"/>
</dbReference>